<keyword evidence="13" id="KW-1185">Reference proteome</keyword>
<feature type="transmembrane region" description="Helical" evidence="10">
    <location>
        <begin position="144"/>
        <end position="166"/>
    </location>
</feature>
<name>A0A848G4N8_9RHOO</name>
<sequence length="259" mass="29384">MSRASALLLNVRVIWALVLREIITRYGRENIGFLWLIVEPMLFTGGIAISWSFFASLHGHRIGVLEFAVTGYSSILLWRNCANRAVNGVQPNFDLLYHRRVKVLDVLVARCLLEIASATLSFVVLTVAFVFLDMMPAPRDLMQVMIAWFFLAWVSVAIALVVAALSEMSDLVERVWHVATYLFFPLSGALFMVDWLSPAMQKVVLWIPMVHGLEMLRGGYFGPSIRTLFSVEYLFLFCGICTYLGLLLVKVMSRRVVRK</sequence>
<dbReference type="Proteomes" id="UP000580043">
    <property type="component" value="Unassembled WGS sequence"/>
</dbReference>
<proteinExistence type="inferred from homology"/>
<evidence type="ECO:0000256" key="1">
    <source>
        <dbReference type="ARBA" id="ARBA00004651"/>
    </source>
</evidence>
<evidence type="ECO:0000256" key="4">
    <source>
        <dbReference type="ARBA" id="ARBA00022475"/>
    </source>
</evidence>
<keyword evidence="8" id="KW-0625">Polysaccharide transport</keyword>
<dbReference type="GO" id="GO:0140359">
    <property type="term" value="F:ABC-type transporter activity"/>
    <property type="evidence" value="ECO:0007669"/>
    <property type="project" value="InterPro"/>
</dbReference>
<dbReference type="RefSeq" id="WP_169145499.1">
    <property type="nucleotide sequence ID" value="NZ_JABBGA010000006.1"/>
</dbReference>
<evidence type="ECO:0000313" key="12">
    <source>
        <dbReference type="EMBL" id="NML25946.1"/>
    </source>
</evidence>
<feature type="transmembrane region" description="Helical" evidence="10">
    <location>
        <begin position="178"/>
        <end position="196"/>
    </location>
</feature>
<organism evidence="12 13">
    <name type="scientific">Zoogloea dura</name>
    <dbReference type="NCBI Taxonomy" id="2728840"/>
    <lineage>
        <taxon>Bacteria</taxon>
        <taxon>Pseudomonadati</taxon>
        <taxon>Pseudomonadota</taxon>
        <taxon>Betaproteobacteria</taxon>
        <taxon>Rhodocyclales</taxon>
        <taxon>Zoogloeaceae</taxon>
        <taxon>Zoogloea</taxon>
    </lineage>
</organism>
<feature type="domain" description="ABC-2 type transporter transmembrane" evidence="11">
    <location>
        <begin position="14"/>
        <end position="221"/>
    </location>
</feature>
<feature type="transmembrane region" description="Helical" evidence="10">
    <location>
        <begin position="32"/>
        <end position="55"/>
    </location>
</feature>
<feature type="transmembrane region" description="Helical" evidence="10">
    <location>
        <begin position="233"/>
        <end position="252"/>
    </location>
</feature>
<comment type="subcellular location">
    <subcellularLocation>
        <location evidence="1">Cell membrane</location>
        <topology evidence="1">Multi-pass membrane protein</topology>
    </subcellularLocation>
</comment>
<evidence type="ECO:0000256" key="10">
    <source>
        <dbReference type="SAM" id="Phobius"/>
    </source>
</evidence>
<evidence type="ECO:0000256" key="9">
    <source>
        <dbReference type="ARBA" id="ARBA00023136"/>
    </source>
</evidence>
<keyword evidence="3" id="KW-0813">Transport</keyword>
<dbReference type="InterPro" id="IPR013525">
    <property type="entry name" value="ABC2_TM"/>
</dbReference>
<evidence type="ECO:0000256" key="3">
    <source>
        <dbReference type="ARBA" id="ARBA00022448"/>
    </source>
</evidence>
<dbReference type="Pfam" id="PF01061">
    <property type="entry name" value="ABC2_membrane"/>
    <property type="match status" value="1"/>
</dbReference>
<keyword evidence="9 10" id="KW-0472">Membrane</keyword>
<dbReference type="PANTHER" id="PTHR30413">
    <property type="entry name" value="INNER MEMBRANE TRANSPORT PERMEASE"/>
    <property type="match status" value="1"/>
</dbReference>
<dbReference type="GO" id="GO:0015774">
    <property type="term" value="P:polysaccharide transport"/>
    <property type="evidence" value="ECO:0007669"/>
    <property type="project" value="UniProtKB-KW"/>
</dbReference>
<keyword evidence="4" id="KW-1003">Cell membrane</keyword>
<comment type="caution">
    <text evidence="12">The sequence shown here is derived from an EMBL/GenBank/DDBJ whole genome shotgun (WGS) entry which is preliminary data.</text>
</comment>
<feature type="transmembrane region" description="Helical" evidence="10">
    <location>
        <begin position="107"/>
        <end position="132"/>
    </location>
</feature>
<dbReference type="InterPro" id="IPR000412">
    <property type="entry name" value="ABC_2_transport"/>
</dbReference>
<protein>
    <submittedName>
        <fullName evidence="12">ABC transporter permease</fullName>
    </submittedName>
</protein>
<reference evidence="12 13" key="1">
    <citation type="submission" date="2020-04" db="EMBL/GenBank/DDBJ databases">
        <title>Zoogloea sp. G-4-1-14 isolated from soil.</title>
        <authorList>
            <person name="Dahal R.H."/>
        </authorList>
    </citation>
    <scope>NUCLEOTIDE SEQUENCE [LARGE SCALE GENOMIC DNA]</scope>
    <source>
        <strain evidence="12 13">G-4-1-14</strain>
    </source>
</reference>
<gene>
    <name evidence="12" type="ORF">HHL15_09350</name>
</gene>
<dbReference type="EMBL" id="JABBGA010000006">
    <property type="protein sequence ID" value="NML25946.1"/>
    <property type="molecule type" value="Genomic_DNA"/>
</dbReference>
<evidence type="ECO:0000259" key="11">
    <source>
        <dbReference type="Pfam" id="PF01061"/>
    </source>
</evidence>
<evidence type="ECO:0000256" key="2">
    <source>
        <dbReference type="ARBA" id="ARBA00007783"/>
    </source>
</evidence>
<keyword evidence="6 10" id="KW-0812">Transmembrane</keyword>
<dbReference type="PANTHER" id="PTHR30413:SF10">
    <property type="entry name" value="CAPSULE POLYSACCHARIDE EXPORT INNER-MEMBRANE PROTEIN CTRC"/>
    <property type="match status" value="1"/>
</dbReference>
<dbReference type="GO" id="GO:0043190">
    <property type="term" value="C:ATP-binding cassette (ABC) transporter complex"/>
    <property type="evidence" value="ECO:0007669"/>
    <property type="project" value="InterPro"/>
</dbReference>
<keyword evidence="7 10" id="KW-1133">Transmembrane helix</keyword>
<accession>A0A848G4N8</accession>
<feature type="transmembrane region" description="Helical" evidence="10">
    <location>
        <begin position="62"/>
        <end position="78"/>
    </location>
</feature>
<evidence type="ECO:0000313" key="13">
    <source>
        <dbReference type="Proteomes" id="UP000580043"/>
    </source>
</evidence>
<comment type="similarity">
    <text evidence="2">Belongs to the ABC-2 integral membrane protein family.</text>
</comment>
<dbReference type="AlphaFoldDB" id="A0A848G4N8"/>
<evidence type="ECO:0000256" key="6">
    <source>
        <dbReference type="ARBA" id="ARBA00022692"/>
    </source>
</evidence>
<evidence type="ECO:0000256" key="7">
    <source>
        <dbReference type="ARBA" id="ARBA00022989"/>
    </source>
</evidence>
<evidence type="ECO:0000256" key="5">
    <source>
        <dbReference type="ARBA" id="ARBA00022597"/>
    </source>
</evidence>
<evidence type="ECO:0000256" key="8">
    <source>
        <dbReference type="ARBA" id="ARBA00023047"/>
    </source>
</evidence>
<keyword evidence="5" id="KW-0762">Sugar transport</keyword>
<dbReference type="GO" id="GO:0015920">
    <property type="term" value="P:lipopolysaccharide transport"/>
    <property type="evidence" value="ECO:0007669"/>
    <property type="project" value="TreeGrafter"/>
</dbReference>
<dbReference type="PRINTS" id="PR00164">
    <property type="entry name" value="ABC2TRNSPORT"/>
</dbReference>